<dbReference type="EMBL" id="JAYWIO010000008">
    <property type="protein sequence ID" value="KAK7243520.1"/>
    <property type="molecule type" value="Genomic_DNA"/>
</dbReference>
<dbReference type="PANTHER" id="PTHR33248">
    <property type="entry name" value="ZINC ION-BINDING PROTEIN"/>
    <property type="match status" value="1"/>
</dbReference>
<organism evidence="2 3">
    <name type="scientific">Crotalaria pallida</name>
    <name type="common">Smooth rattlebox</name>
    <name type="synonym">Crotalaria striata</name>
    <dbReference type="NCBI Taxonomy" id="3830"/>
    <lineage>
        <taxon>Eukaryota</taxon>
        <taxon>Viridiplantae</taxon>
        <taxon>Streptophyta</taxon>
        <taxon>Embryophyta</taxon>
        <taxon>Tracheophyta</taxon>
        <taxon>Spermatophyta</taxon>
        <taxon>Magnoliopsida</taxon>
        <taxon>eudicotyledons</taxon>
        <taxon>Gunneridae</taxon>
        <taxon>Pentapetalae</taxon>
        <taxon>rosids</taxon>
        <taxon>fabids</taxon>
        <taxon>Fabales</taxon>
        <taxon>Fabaceae</taxon>
        <taxon>Papilionoideae</taxon>
        <taxon>50 kb inversion clade</taxon>
        <taxon>genistoids sensu lato</taxon>
        <taxon>core genistoids</taxon>
        <taxon>Crotalarieae</taxon>
        <taxon>Crotalaria</taxon>
    </lineage>
</organism>
<gene>
    <name evidence="2" type="ORF">RIF29_38319</name>
</gene>
<evidence type="ECO:0000256" key="1">
    <source>
        <dbReference type="SAM" id="Phobius"/>
    </source>
</evidence>
<comment type="caution">
    <text evidence="2">The sequence shown here is derived from an EMBL/GenBank/DDBJ whole genome shotgun (WGS) entry which is preliminary data.</text>
</comment>
<proteinExistence type="predicted"/>
<evidence type="ECO:0000313" key="2">
    <source>
        <dbReference type="EMBL" id="KAK7243520.1"/>
    </source>
</evidence>
<evidence type="ECO:0008006" key="4">
    <source>
        <dbReference type="Google" id="ProtNLM"/>
    </source>
</evidence>
<accession>A0AAN9E4I0</accession>
<reference evidence="2 3" key="1">
    <citation type="submission" date="2024-01" db="EMBL/GenBank/DDBJ databases">
        <title>The genomes of 5 underutilized Papilionoideae crops provide insights into root nodulation and disease resistanc.</title>
        <authorList>
            <person name="Yuan L."/>
        </authorList>
    </citation>
    <scope>NUCLEOTIDE SEQUENCE [LARGE SCALE GENOMIC DNA]</scope>
    <source>
        <strain evidence="2">ZHUSHIDOU_FW_LH</strain>
        <tissue evidence="2">Leaf</tissue>
    </source>
</reference>
<dbReference type="Proteomes" id="UP001372338">
    <property type="component" value="Unassembled WGS sequence"/>
</dbReference>
<keyword evidence="3" id="KW-1185">Reference proteome</keyword>
<sequence length="131" mass="15427">MASRFSSSSDASRRRVWRCENTPIVMTSRTPKNPGRRFWRCPNWEENPHGHYFEWTDCEVDGESSVHPSMQPLNNIGDSNELDDGYWKKKCLKLRKKLADERERTKMLLFVLPITWIVAFGCTNMCLMKCH</sequence>
<feature type="transmembrane region" description="Helical" evidence="1">
    <location>
        <begin position="107"/>
        <end position="127"/>
    </location>
</feature>
<keyword evidence="1" id="KW-0472">Membrane</keyword>
<evidence type="ECO:0000313" key="3">
    <source>
        <dbReference type="Proteomes" id="UP001372338"/>
    </source>
</evidence>
<keyword evidence="1" id="KW-1133">Transmembrane helix</keyword>
<keyword evidence="1" id="KW-0812">Transmembrane</keyword>
<dbReference type="AlphaFoldDB" id="A0AAN9E4I0"/>
<protein>
    <recommendedName>
        <fullName evidence="4">Zinc finger GRF-type domain-containing protein</fullName>
    </recommendedName>
</protein>
<name>A0AAN9E4I0_CROPI</name>